<evidence type="ECO:0000256" key="3">
    <source>
        <dbReference type="ARBA" id="ARBA00022598"/>
    </source>
</evidence>
<evidence type="ECO:0000256" key="4">
    <source>
        <dbReference type="ARBA" id="ARBA00023268"/>
    </source>
</evidence>
<feature type="domain" description="Carrier" evidence="5">
    <location>
        <begin position="1886"/>
        <end position="1962"/>
    </location>
</feature>
<dbReference type="InterPro" id="IPR036736">
    <property type="entry name" value="ACP-like_sf"/>
</dbReference>
<evidence type="ECO:0000259" key="5">
    <source>
        <dbReference type="PROSITE" id="PS50075"/>
    </source>
</evidence>
<dbReference type="SMART" id="SM00823">
    <property type="entry name" value="PKS_PP"/>
    <property type="match status" value="4"/>
</dbReference>
<dbReference type="Gene3D" id="1.10.1200.10">
    <property type="entry name" value="ACP-like"/>
    <property type="match status" value="4"/>
</dbReference>
<dbReference type="InterPro" id="IPR006162">
    <property type="entry name" value="Ppantetheine_attach_site"/>
</dbReference>
<dbReference type="EMBL" id="JASNQZ010000015">
    <property type="protein sequence ID" value="KAL0946574.1"/>
    <property type="molecule type" value="Genomic_DNA"/>
</dbReference>
<dbReference type="InterPro" id="IPR000873">
    <property type="entry name" value="AMP-dep_synth/lig_dom"/>
</dbReference>
<gene>
    <name evidence="6" type="ORF">HGRIS_012777</name>
</gene>
<evidence type="ECO:0000256" key="1">
    <source>
        <dbReference type="ARBA" id="ARBA00022450"/>
    </source>
</evidence>
<feature type="domain" description="Carrier" evidence="5">
    <location>
        <begin position="1268"/>
        <end position="1342"/>
    </location>
</feature>
<dbReference type="SUPFAM" id="SSF56801">
    <property type="entry name" value="Acetyl-CoA synthetase-like"/>
    <property type="match status" value="1"/>
</dbReference>
<dbReference type="PANTHER" id="PTHR45527:SF1">
    <property type="entry name" value="FATTY ACID SYNTHASE"/>
    <property type="match status" value="1"/>
</dbReference>
<dbReference type="PROSITE" id="PS00455">
    <property type="entry name" value="AMP_BINDING"/>
    <property type="match status" value="1"/>
</dbReference>
<feature type="domain" description="Carrier" evidence="5">
    <location>
        <begin position="1996"/>
        <end position="2072"/>
    </location>
</feature>
<dbReference type="InterPro" id="IPR020806">
    <property type="entry name" value="PKS_PP-bd"/>
</dbReference>
<evidence type="ECO:0000313" key="6">
    <source>
        <dbReference type="EMBL" id="KAL0946574.1"/>
    </source>
</evidence>
<dbReference type="InterPro" id="IPR045851">
    <property type="entry name" value="AMP-bd_C_sf"/>
</dbReference>
<dbReference type="Gene3D" id="3.40.50.12780">
    <property type="entry name" value="N-terminal domain of ligase-like"/>
    <property type="match status" value="1"/>
</dbReference>
<dbReference type="NCBIfam" id="TIGR01733">
    <property type="entry name" value="AA-adenyl-dom"/>
    <property type="match status" value="1"/>
</dbReference>
<dbReference type="Pfam" id="PF00668">
    <property type="entry name" value="Condensation"/>
    <property type="match status" value="3"/>
</dbReference>
<dbReference type="Proteomes" id="UP001556367">
    <property type="component" value="Unassembled WGS sequence"/>
</dbReference>
<dbReference type="Pfam" id="PF00550">
    <property type="entry name" value="PP-binding"/>
    <property type="match status" value="4"/>
</dbReference>
<proteinExistence type="predicted"/>
<reference evidence="7" key="1">
    <citation type="submission" date="2024-06" db="EMBL/GenBank/DDBJ databases">
        <title>Multi-omics analyses provide insights into the biosynthesis of the anticancer antibiotic pleurotin in Hohenbuehelia grisea.</title>
        <authorList>
            <person name="Weaver J.A."/>
            <person name="Alberti F."/>
        </authorList>
    </citation>
    <scope>NUCLEOTIDE SEQUENCE [LARGE SCALE GENOMIC DNA]</scope>
    <source>
        <strain evidence="7">T-177</strain>
    </source>
</reference>
<keyword evidence="3" id="KW-0436">Ligase</keyword>
<organism evidence="6 7">
    <name type="scientific">Hohenbuehelia grisea</name>
    <dbReference type="NCBI Taxonomy" id="104357"/>
    <lineage>
        <taxon>Eukaryota</taxon>
        <taxon>Fungi</taxon>
        <taxon>Dikarya</taxon>
        <taxon>Basidiomycota</taxon>
        <taxon>Agaricomycotina</taxon>
        <taxon>Agaricomycetes</taxon>
        <taxon>Agaricomycetidae</taxon>
        <taxon>Agaricales</taxon>
        <taxon>Pleurotineae</taxon>
        <taxon>Pleurotaceae</taxon>
        <taxon>Hohenbuehelia</taxon>
    </lineage>
</organism>
<dbReference type="InterPro" id="IPR001242">
    <property type="entry name" value="Condensation_dom"/>
</dbReference>
<keyword evidence="4" id="KW-0511">Multifunctional enzyme</keyword>
<dbReference type="InterPro" id="IPR042099">
    <property type="entry name" value="ANL_N_sf"/>
</dbReference>
<protein>
    <recommendedName>
        <fullName evidence="5">Carrier domain-containing protein</fullName>
    </recommendedName>
</protein>
<name>A0ABR3ITI8_9AGAR</name>
<dbReference type="PANTHER" id="PTHR45527">
    <property type="entry name" value="NONRIBOSOMAL PEPTIDE SYNTHETASE"/>
    <property type="match status" value="1"/>
</dbReference>
<dbReference type="InterPro" id="IPR010071">
    <property type="entry name" value="AA_adenyl_dom"/>
</dbReference>
<accession>A0ABR3ITI8</accession>
<comment type="caution">
    <text evidence="6">The sequence shown here is derived from an EMBL/GenBank/DDBJ whole genome shotgun (WGS) entry which is preliminary data.</text>
</comment>
<keyword evidence="1" id="KW-0596">Phosphopantetheine</keyword>
<dbReference type="InterPro" id="IPR009081">
    <property type="entry name" value="PP-bd_ACP"/>
</dbReference>
<dbReference type="Gene3D" id="3.30.559.10">
    <property type="entry name" value="Chloramphenicol acetyltransferase-like domain"/>
    <property type="match status" value="3"/>
</dbReference>
<feature type="domain" description="Carrier" evidence="5">
    <location>
        <begin position="1347"/>
        <end position="1421"/>
    </location>
</feature>
<dbReference type="Gene3D" id="3.30.300.30">
    <property type="match status" value="1"/>
</dbReference>
<dbReference type="InterPro" id="IPR023213">
    <property type="entry name" value="CAT-like_dom_sf"/>
</dbReference>
<dbReference type="Gene3D" id="3.30.559.30">
    <property type="entry name" value="Nonribosomal peptide synthetase, condensation domain"/>
    <property type="match status" value="3"/>
</dbReference>
<evidence type="ECO:0000313" key="7">
    <source>
        <dbReference type="Proteomes" id="UP001556367"/>
    </source>
</evidence>
<sequence length="2540" mass="279640">MPGSIADLQGYKPVEWPDLSCLRGASKETYTSDPYPLEFTGASASDLHSLDSTVLAVLGRLLGAICGVSDVLLAFRRAPDAFAAVRVRWNEGQTWADIIASVNASGNIRYPDVSALQRSARATAGLDADQNPFLALYSTSPYEEDFPLTLTLNHNTATLLITSSNARLNPSFSALLLAQINALVRHALLYPNEQFTAIPPLSPDLMSIALRSDTPSSKHLPIVERATDYLVRRAESSPDAIAVHWYPEISDDRPPSHTPFESMTYSEWNLSTNRFAHWLLSRGLQPEDRVAVCMSRNLMFHVAMIGILKAGGCYVPIDPDLPEERKKYIASDSGASFIIASHDTSAALISSGLTPVYDETHIRSEMSNMGDIVLPPSQDDGLAYLLYTSGTTGNPKGCLLTNAGLAQAVWALSEIAATANIDDYSQCRYLAIASIAFDVHLAETFVPIALRITLCSAPRSLLLECLAFFVRDFKITHIGLVPSLIEATINTIEEESGADKMPLRYIASGGEKISDSIIDKWANHHQVTLANFYGPSEVTIGCCARFMDKTTPKSNIGRTFPNVSGYVVDGAYNILPRGAVGELVVEGPLVGRGYHGRPELTQKVFMEWPTAGCKAYRTGDLVRMMPDSTFEILGRIDTQIKVRGVRIESEGISAVVRSAVTLTSRLSLDAITVLARHPTIGSDQIITFIAWDSTISISKRKSSNPHISTPPSCLLGDIRMKCEKELASYMRPSHIVPLSWIPLNSNGKADAKALVQFFNEIDLGVLTALTDTPKLGDDNCDTSRSLSGVERQAVGLAPLLTTRSSTPRDSYTAAFHRKWMPEIETAYPIDIVERILPAYNVQEGVLARSAESNLLYVQHVVVELRSRDSLTMVGPAWQKVVAHHPILRTVFHFSRELIQVILRRPAVSSSYTQKSVDFTDAPQFMKWFSASESPAISARLNDGVSTVPPIHCGAYASTNHVFVVISIHHALFDGTALYLILQDLEKAFLGAPLLQSPEPAEILDQIHDTDIDAAKDFWTRQFKGFAWPRSGLYAPSGSSARGIIVPFSTPLSVLKSWTAQQEVTLQALFTCAFAKLASTCIYHAEDLVFGVLRSGRLNPIDDIDSATCPLLSVLPFRVDLRGESPLALVQQAISEAIEFEHIPLKQVQGWLRPGLPLFDALFSISMKQHLDNSVWKLIQSQNPRPDYPLAVEVVLDPENDTLVVQAAWFEQALDGSMVQDLLRSFESISLKLAGQNDSVPSSPASDATLFDLSPEASSVTERRCSRQTTEFGRLRAVIADFLQVDADLLKDDTSFLSLGLDSIKSVGLSRLLRKEGVINVPPQTLITNPTMSKLVESCISERDNPDGDLARRLRTSIADFLQVGADLIKDDTSFISLGLDSIKAVGLSRRLRKEGIVEVPPQRLITDCTLAKLLGSAAGPQSPPAPALTTARTMSLRFAERENLRLSTDDHVTAYATTALQAGMLSHTIGSGGKLYVHSFPLLLRDGIDVVRLRNAWTEAVEHLKILRTSFYFAADRGVWTQIVHSVAQVNWSTDVYTNQADYERKSAAFSAALVLGDDTDFRTPPFRLRLYQPSSQGSVRLVLVIHHALYDGISLPKLFDIVQSIYGRQGPGHLVQFVDLLPQFAHQEQAGIGFWLEKLRGHRRVELPKKLTRGCRAWHGVERTVDVDSLTLASALKQSVVTAQCVAQAGLSKMLAWMTGSPDVVFGNVVSGRGMPGAEEVIGPVLNTNPCRVQFSDGMLNIDLLRHIHQFNVDSQLWQQASLRDVQKALGVERLWDLLLNYIWLEAEQDEQDAFWRFDTAEDEVKVQYPFNVVILQRREGFVVKMCSLSEYMDADELNSAIDYLVDAINDVITGADRPASLKAHRRIASSSHAAAEHQMPTIATDCSGNTDSIKAILATMTSLPVARITPEVSLTAIGIDSITAIQFVAHCRKQGLRILARDVVMSRTVGDLIKHFSPPQVAVRSGDVEQAGVLRQPKVLPQPGSSRPVRRQSSHINSAADKLKSVLARVTNVPAERITADATLPALGIDSITAIQLAAHCRKEQLPVLVSDVVKCRTVADLMIKVANVSPADNNTPMELVDIDIPVDEANMIRRDLGEEQIESITIASTSIKWLVGGWLRSGGARYQHAFAFRVAEHVDASRLRSAWSALVERHAILRSTFWHVGPGAEPRLVTFKPDATKLDWSEEQYPDHTFFRDTMSRLESMVDSPPGEGEGQTQAVIVSSSKHRYMLVHLHHLQYDAWSLQLLMGDLMRFYDGQVPLSSNDLAGYLRAYAPRPSHLIEQEKYWRSAFPSGFKPTLFPRLIPTRAGMKTSQRRRTTFTELNALQDASWCEERARALGVSLQTIFLACWAKLQSQYAPSPDGSVTFGVWHSGRGGEMEGIERLAVPCVNVLPVHVREVGLWSTEEVARRMQTDLSGRSDVVEQTEMGRIEEWVATKQRVCNVLINYIKVGVEVDGQHDRGQLLEPVHTPGYRPSSAEDPRYGVVQDDVVIDVTTLQGSDSVLVSVDASASIMDAEQSQKLLLRLITLVKGTLGLA</sequence>
<evidence type="ECO:0000256" key="2">
    <source>
        <dbReference type="ARBA" id="ARBA00022553"/>
    </source>
</evidence>
<dbReference type="SMART" id="SM01294">
    <property type="entry name" value="PKS_PP_betabranch"/>
    <property type="match status" value="1"/>
</dbReference>
<dbReference type="SUPFAM" id="SSF47336">
    <property type="entry name" value="ACP-like"/>
    <property type="match status" value="4"/>
</dbReference>
<dbReference type="InterPro" id="IPR020845">
    <property type="entry name" value="AMP-binding_CS"/>
</dbReference>
<dbReference type="SUPFAM" id="SSF52777">
    <property type="entry name" value="CoA-dependent acyltransferases"/>
    <property type="match status" value="6"/>
</dbReference>
<keyword evidence="7" id="KW-1185">Reference proteome</keyword>
<dbReference type="PROSITE" id="PS50075">
    <property type="entry name" value="CARRIER"/>
    <property type="match status" value="4"/>
</dbReference>
<keyword evidence="2" id="KW-0597">Phosphoprotein</keyword>
<dbReference type="Pfam" id="PF00501">
    <property type="entry name" value="AMP-binding"/>
    <property type="match status" value="1"/>
</dbReference>
<dbReference type="PROSITE" id="PS00012">
    <property type="entry name" value="PHOSPHOPANTETHEINE"/>
    <property type="match status" value="2"/>
</dbReference>